<dbReference type="PIRSF" id="PIRSF009320">
    <property type="entry name" value="Nuc_binding_HP_1000"/>
    <property type="match status" value="1"/>
</dbReference>
<dbReference type="STRING" id="1817816.A2Y64_00105"/>
<accession>A0A1F5FFQ2</accession>
<evidence type="ECO:0000259" key="1">
    <source>
        <dbReference type="Pfam" id="PF13614"/>
    </source>
</evidence>
<dbReference type="Pfam" id="PF13614">
    <property type="entry name" value="AAA_31"/>
    <property type="match status" value="1"/>
</dbReference>
<name>A0A1F5FFQ2_9BACT</name>
<feature type="domain" description="AAA" evidence="1">
    <location>
        <begin position="3"/>
        <end position="177"/>
    </location>
</feature>
<dbReference type="FunFam" id="3.40.50.300:FF:000285">
    <property type="entry name" value="Sporulation initiation inhibitor Soj"/>
    <property type="match status" value="1"/>
</dbReference>
<comment type="caution">
    <text evidence="2">The sequence shown here is derived from an EMBL/GenBank/DDBJ whole genome shotgun (WGS) entry which is preliminary data.</text>
</comment>
<sequence length="256" mass="27943">MSRRIAIANQKGGVGKTTTAINLGASLAAAGRRVLIVDTDPQGNAASGLGIFERDSKPTVLDALLNRADLEETIRPTDSECLFISPSVPEMIGLERDLLNAKDAPYRLSKAVNRLSDFDFVLFDCPPSLGILTLNALLAAQSILIPVQAEYYALEGLTQLLRAVEYVQKRLGHPLEIEGFLLTMGDSRTRLAADVEAEVRRHFKDKVYRTVIPRNVRLSEAPSRGMPVIEYALASKGAQSYIALARELMLQPAGVR</sequence>
<dbReference type="InterPro" id="IPR027417">
    <property type="entry name" value="P-loop_NTPase"/>
</dbReference>
<dbReference type="CDD" id="cd02042">
    <property type="entry name" value="ParAB_family"/>
    <property type="match status" value="1"/>
</dbReference>
<dbReference type="PANTHER" id="PTHR13696">
    <property type="entry name" value="P-LOOP CONTAINING NUCLEOSIDE TRIPHOSPHATE HYDROLASE"/>
    <property type="match status" value="1"/>
</dbReference>
<dbReference type="InterPro" id="IPR050678">
    <property type="entry name" value="DNA_Partitioning_ATPase"/>
</dbReference>
<dbReference type="SUPFAM" id="SSF52540">
    <property type="entry name" value="P-loop containing nucleoside triphosphate hydrolases"/>
    <property type="match status" value="1"/>
</dbReference>
<dbReference type="Gene3D" id="3.40.50.300">
    <property type="entry name" value="P-loop containing nucleotide triphosphate hydrolases"/>
    <property type="match status" value="1"/>
</dbReference>
<dbReference type="Proteomes" id="UP000177187">
    <property type="component" value="Unassembled WGS sequence"/>
</dbReference>
<gene>
    <name evidence="2" type="ORF">A2Y64_00105</name>
</gene>
<dbReference type="AlphaFoldDB" id="A0A1F5FFQ2"/>
<dbReference type="EMBL" id="MFAF01000039">
    <property type="protein sequence ID" value="OGD78362.1"/>
    <property type="molecule type" value="Genomic_DNA"/>
</dbReference>
<dbReference type="InterPro" id="IPR025669">
    <property type="entry name" value="AAA_dom"/>
</dbReference>
<dbReference type="PANTHER" id="PTHR13696:SF52">
    <property type="entry name" value="PARA FAMILY PROTEIN CT_582"/>
    <property type="match status" value="1"/>
</dbReference>
<organism evidence="2 3">
    <name type="scientific">Candidatus Coatesbacteria bacterium RBG_13_66_14</name>
    <dbReference type="NCBI Taxonomy" id="1817816"/>
    <lineage>
        <taxon>Bacteria</taxon>
        <taxon>Candidatus Coatesiibacteriota</taxon>
    </lineage>
</organism>
<evidence type="ECO:0000313" key="3">
    <source>
        <dbReference type="Proteomes" id="UP000177187"/>
    </source>
</evidence>
<protein>
    <recommendedName>
        <fullName evidence="1">AAA domain-containing protein</fullName>
    </recommendedName>
</protein>
<reference evidence="2 3" key="1">
    <citation type="journal article" date="2016" name="Nat. Commun.">
        <title>Thousands of microbial genomes shed light on interconnected biogeochemical processes in an aquifer system.</title>
        <authorList>
            <person name="Anantharaman K."/>
            <person name="Brown C.T."/>
            <person name="Hug L.A."/>
            <person name="Sharon I."/>
            <person name="Castelle C.J."/>
            <person name="Probst A.J."/>
            <person name="Thomas B.C."/>
            <person name="Singh A."/>
            <person name="Wilkins M.J."/>
            <person name="Karaoz U."/>
            <person name="Brodie E.L."/>
            <person name="Williams K.H."/>
            <person name="Hubbard S.S."/>
            <person name="Banfield J.F."/>
        </authorList>
    </citation>
    <scope>NUCLEOTIDE SEQUENCE [LARGE SCALE GENOMIC DNA]</scope>
</reference>
<proteinExistence type="predicted"/>
<evidence type="ECO:0000313" key="2">
    <source>
        <dbReference type="EMBL" id="OGD78362.1"/>
    </source>
</evidence>